<organism evidence="2">
    <name type="scientific">Ignisphaera aggregans</name>
    <dbReference type="NCBI Taxonomy" id="334771"/>
    <lineage>
        <taxon>Archaea</taxon>
        <taxon>Thermoproteota</taxon>
        <taxon>Thermoprotei</taxon>
        <taxon>Desulfurococcales</taxon>
        <taxon>Desulfurococcaceae</taxon>
        <taxon>Ignisphaera</taxon>
    </lineage>
</organism>
<evidence type="ECO:0000313" key="2">
    <source>
        <dbReference type="EMBL" id="HGQ65250.1"/>
    </source>
</evidence>
<dbReference type="GO" id="GO:0006487">
    <property type="term" value="P:protein N-linked glycosylation"/>
    <property type="evidence" value="ECO:0007669"/>
    <property type="project" value="TreeGrafter"/>
</dbReference>
<evidence type="ECO:0000259" key="1">
    <source>
        <dbReference type="Pfam" id="PF00534"/>
    </source>
</evidence>
<feature type="domain" description="Glycosyl transferase family 1" evidence="1">
    <location>
        <begin position="193"/>
        <end position="352"/>
    </location>
</feature>
<dbReference type="SUPFAM" id="SSF53756">
    <property type="entry name" value="UDP-Glycosyltransferase/glycogen phosphorylase"/>
    <property type="match status" value="1"/>
</dbReference>
<reference evidence="2" key="1">
    <citation type="journal article" date="2020" name="mSystems">
        <title>Genome- and Community-Level Interaction Insights into Carbon Utilization and Element Cycling Functions of Hydrothermarchaeota in Hydrothermal Sediment.</title>
        <authorList>
            <person name="Zhou Z."/>
            <person name="Liu Y."/>
            <person name="Xu W."/>
            <person name="Pan J."/>
            <person name="Luo Z.H."/>
            <person name="Li M."/>
        </authorList>
    </citation>
    <scope>NUCLEOTIDE SEQUENCE [LARGE SCALE GENOMIC DNA]</scope>
    <source>
        <strain evidence="2">SpSt-637</strain>
    </source>
</reference>
<dbReference type="PANTHER" id="PTHR45919">
    <property type="entry name" value="GDP-MAN:MAN(3)GLCNAC(2)-PP-DOL ALPHA-1,2-MANNOSYLTRANSFERASE"/>
    <property type="match status" value="1"/>
</dbReference>
<comment type="caution">
    <text evidence="2">The sequence shown here is derived from an EMBL/GenBank/DDBJ whole genome shotgun (WGS) entry which is preliminary data.</text>
</comment>
<dbReference type="Gene3D" id="3.40.50.2000">
    <property type="entry name" value="Glycogen Phosphorylase B"/>
    <property type="match status" value="1"/>
</dbReference>
<dbReference type="Pfam" id="PF00534">
    <property type="entry name" value="Glycos_transf_1"/>
    <property type="match status" value="1"/>
</dbReference>
<keyword evidence="2" id="KW-0808">Transferase</keyword>
<dbReference type="AlphaFoldDB" id="A0A7C4NQT5"/>
<protein>
    <submittedName>
        <fullName evidence="2">Glycosyltransferase</fullName>
    </submittedName>
</protein>
<dbReference type="InterPro" id="IPR038013">
    <property type="entry name" value="ALG11"/>
</dbReference>
<accession>A0A7C4NQT5</accession>
<dbReference type="PANTHER" id="PTHR45919:SF1">
    <property type="entry name" value="GDP-MAN:MAN(3)GLCNAC(2)-PP-DOL ALPHA-1,2-MANNOSYLTRANSFERASE"/>
    <property type="match status" value="1"/>
</dbReference>
<dbReference type="GO" id="GO:0004377">
    <property type="term" value="F:GDP-Man:Man(3)GlcNAc(2)-PP-Dol alpha-1,2-mannosyltransferase activity"/>
    <property type="evidence" value="ECO:0007669"/>
    <property type="project" value="InterPro"/>
</dbReference>
<sequence length="376" mass="42301">MIDPRTITVIAGTLNALGGGELVTLASLETLKEVFPSSRIFLKTLDTPDMKNLCKIFGDMCLALRGVTWDPLGLVVSKSIHGAVPISIFTSSLLNIFGSRNLLMNFNADTYPIPAHVCYVHFPYFAVREYSGLSFRSVIRKATSLELLKLCKIVLTNSSFTKEVICNTSPQLCKKTFILYPPITVKPLDPAHFSQTLHQRKPIVVTISRFSREKKLETLFEVARLTPEAKFVLIGSLRDKAYYKELNEEVKRIGNVELHPNASASRVLEIMRKGMIYLHTMPYEHFGIAIVEAMSQGLVPVVHRSGGPWRDILECSEGLYGYSYVSPEMASSKIGALINDRTLYMRIALNAIEKSTKFTLEEFKKKFSMLLHRITE</sequence>
<dbReference type="GO" id="GO:0016020">
    <property type="term" value="C:membrane"/>
    <property type="evidence" value="ECO:0007669"/>
    <property type="project" value="TreeGrafter"/>
</dbReference>
<dbReference type="EMBL" id="DTBD01000081">
    <property type="protein sequence ID" value="HGQ65250.1"/>
    <property type="molecule type" value="Genomic_DNA"/>
</dbReference>
<dbReference type="InterPro" id="IPR001296">
    <property type="entry name" value="Glyco_trans_1"/>
</dbReference>
<gene>
    <name evidence="2" type="ORF">ENU08_08420</name>
</gene>
<proteinExistence type="predicted"/>
<name>A0A7C4NQT5_9CREN</name>